<dbReference type="EMBL" id="AZEH01000020">
    <property type="protein sequence ID" value="KRL05793.1"/>
    <property type="molecule type" value="Genomic_DNA"/>
</dbReference>
<feature type="binding site" evidence="11">
    <location>
        <position position="35"/>
    </location>
    <ligand>
        <name>5-methyltetrahydropteroyltri-L-glutamate</name>
        <dbReference type="ChEBI" id="CHEBI:58207"/>
    </ligand>
</feature>
<feature type="domain" description="Cobalamin-independent methionine synthase MetE N-terminal" evidence="15">
    <location>
        <begin position="20"/>
        <end position="330"/>
    </location>
</feature>
<keyword evidence="5 10" id="KW-0028">Amino-acid biosynthesis</keyword>
<evidence type="ECO:0000256" key="4">
    <source>
        <dbReference type="ARBA" id="ARBA00022603"/>
    </source>
</evidence>
<dbReference type="SUPFAM" id="SSF51726">
    <property type="entry name" value="UROD/MetE-like"/>
    <property type="match status" value="2"/>
</dbReference>
<dbReference type="PANTHER" id="PTHR30519">
    <property type="entry name" value="5-METHYLTETRAHYDROPTEROYLTRIGLUTAMATE--HOMOCYSTEINE METHYLTRANSFERASE"/>
    <property type="match status" value="1"/>
</dbReference>
<comment type="caution">
    <text evidence="16">The sequence shown here is derived from an EMBL/GenBank/DDBJ whole genome shotgun (WGS) entry which is preliminary data.</text>
</comment>
<feature type="binding site" evidence="10 11">
    <location>
        <position position="615"/>
    </location>
    <ligand>
        <name>L-homocysteine</name>
        <dbReference type="ChEBI" id="CHEBI:58199"/>
    </ligand>
</feature>
<feature type="domain" description="Cobalamin-independent methionine synthase MetE C-terminal/archaeal" evidence="14">
    <location>
        <begin position="442"/>
        <end position="765"/>
    </location>
</feature>
<evidence type="ECO:0000256" key="5">
    <source>
        <dbReference type="ARBA" id="ARBA00022605"/>
    </source>
</evidence>
<evidence type="ECO:0000256" key="13">
    <source>
        <dbReference type="PIRSR" id="PIRSR000382-3"/>
    </source>
</evidence>
<comment type="function">
    <text evidence="1 10">Catalyzes the transfer of a methyl group from 5-methyltetrahydrofolate to homocysteine resulting in methionine formation.</text>
</comment>
<dbReference type="InterPro" id="IPR013215">
    <property type="entry name" value="Cbl-indep_Met_Synth_N"/>
</dbReference>
<gene>
    <name evidence="10" type="primary">metE</name>
    <name evidence="16" type="ORF">FD46_GL000549</name>
</gene>
<dbReference type="Proteomes" id="UP000051686">
    <property type="component" value="Unassembled WGS sequence"/>
</dbReference>
<keyword evidence="8 10" id="KW-0862">Zinc</keyword>
<dbReference type="HAMAP" id="MF_00172">
    <property type="entry name" value="Meth_synth"/>
    <property type="match status" value="1"/>
</dbReference>
<evidence type="ECO:0000256" key="1">
    <source>
        <dbReference type="ARBA" id="ARBA00002777"/>
    </source>
</evidence>
<dbReference type="GO" id="GO:0009086">
    <property type="term" value="P:methionine biosynthetic process"/>
    <property type="evidence" value="ECO:0007669"/>
    <property type="project" value="UniProtKB-UniRule"/>
</dbReference>
<keyword evidence="4 10" id="KW-0489">Methyltransferase</keyword>
<dbReference type="EC" id="2.1.1.14" evidence="10"/>
<feature type="binding site" evidence="10 11">
    <location>
        <begin position="447"/>
        <end position="449"/>
    </location>
    <ligand>
        <name>L-homocysteine</name>
        <dbReference type="ChEBI" id="CHEBI:58199"/>
    </ligand>
</feature>
<sequence>MNKVFNSLLRKILGGFYMTTTIIGFPRIGHHRELKFATEKYWRDQITQDELLKTAAQIRENHWKLQKEAGIELIPVGDFSFFDNLLDTANLLNVVPQRYKNLNLSPLDEYFAQARGYQKGEEAVKALPMKKWFNTNYHYIVPEFTKETKVKLVGAKLFAEVDEALKQGINAKAVVIGPYTLLKLSRFLGGKIAQDFIPDLVAAYSQIIERLGQKKVQWLQIDEPALCLDVTAAEKELFKELYSKILEPKHSVKILLQTYFGDIRDVYEEVAELSFEGIGLDFIEGSYNAELIAKNGFPTDKILFAGVVNGKNVWRNHYSATLELLKKLGTDAKVVLSSSTSLLHVPYSAADEDQLETGVKQHLAFASEKLTELKELDALYTKKAGSKQFLEKNDALFANVKHPYNPEVHEQSDNLKQSDYLRTPERKVRQQLQKKEFKLPILPTTTIGSFPQTRDVRQNRARLRKGEITRAEYDKFNEDKIARIIKIQEKLGLDVLVHGEYERNDMVEYFGEKLDGFVFTKNGWVQSYGSRGVKPPIIWGDISRTAPITVAASVFANHLTDKPIKGMLTGPVTIFNWSFPREDIAPKKTVTQIALALQAEVLDLEANDIKIIQIDEPALRENLPLRKSNWYKEYLDWAVPAFRLVHSKVQPTTQIHTHMCYSEFGDIIDAIDQLDADVISFEASRADFTLIDQLAAADFQTEVGPGVYDIHSPRIPSEKEIENLITQIIKKLPLEKIWINPDCGLKTRSEKESFASLEKIMEATKKIRSNVNEANGTL</sequence>
<dbReference type="InterPro" id="IPR002629">
    <property type="entry name" value="Met_Synth_C/arc"/>
</dbReference>
<keyword evidence="10" id="KW-0677">Repeat</keyword>
<feature type="binding site" evidence="10">
    <location>
        <begin position="32"/>
        <end position="35"/>
    </location>
    <ligand>
        <name>5-methyltetrahydropteroyltri-L-glutamate</name>
        <dbReference type="ChEBI" id="CHEBI:58207"/>
    </ligand>
</feature>
<evidence type="ECO:0000313" key="17">
    <source>
        <dbReference type="Proteomes" id="UP000051686"/>
    </source>
</evidence>
<feature type="binding site" evidence="10">
    <location>
        <position position="500"/>
    </location>
    <ligand>
        <name>L-homocysteine</name>
        <dbReference type="ChEBI" id="CHEBI:58199"/>
    </ligand>
</feature>
<evidence type="ECO:0000256" key="11">
    <source>
        <dbReference type="PIRSR" id="PIRSR000382-1"/>
    </source>
</evidence>
<dbReference type="Gene3D" id="3.20.20.210">
    <property type="match status" value="2"/>
</dbReference>
<feature type="binding site" evidence="10 11">
    <location>
        <position position="615"/>
    </location>
    <ligand>
        <name>L-methionine</name>
        <dbReference type="ChEBI" id="CHEBI:57844"/>
    </ligand>
</feature>
<feature type="binding site" evidence="11">
    <location>
        <position position="136"/>
    </location>
    <ligand>
        <name>5-methyltetrahydropteroyltri-L-glutamate</name>
        <dbReference type="ChEBI" id="CHEBI:58207"/>
    </ligand>
</feature>
<keyword evidence="17" id="KW-1185">Reference proteome</keyword>
<comment type="cofactor">
    <cofactor evidence="10">
        <name>Zn(2+)</name>
        <dbReference type="ChEBI" id="CHEBI:29105"/>
    </cofactor>
    <text evidence="10">Binds 1 zinc ion per subunit.</text>
</comment>
<evidence type="ECO:0000259" key="15">
    <source>
        <dbReference type="Pfam" id="PF08267"/>
    </source>
</evidence>
<feature type="binding site" evidence="12">
    <location>
        <position position="658"/>
    </location>
    <ligand>
        <name>Zn(2+)</name>
        <dbReference type="ChEBI" id="CHEBI:29105"/>
        <label>2</label>
    </ligand>
</feature>
<dbReference type="GO" id="GO:0032259">
    <property type="term" value="P:methylation"/>
    <property type="evidence" value="ECO:0007669"/>
    <property type="project" value="UniProtKB-KW"/>
</dbReference>
<evidence type="ECO:0000256" key="8">
    <source>
        <dbReference type="ARBA" id="ARBA00022833"/>
    </source>
</evidence>
<evidence type="ECO:0000256" key="6">
    <source>
        <dbReference type="ARBA" id="ARBA00022679"/>
    </source>
</evidence>
<feature type="binding site" evidence="10">
    <location>
        <position position="682"/>
    </location>
    <ligand>
        <name>Zn(2+)</name>
        <dbReference type="ChEBI" id="CHEBI:29105"/>
        <note>catalytic</note>
    </ligand>
</feature>
<keyword evidence="9 10" id="KW-0486">Methionine biosynthesis</keyword>
<evidence type="ECO:0000256" key="12">
    <source>
        <dbReference type="PIRSR" id="PIRSR000382-2"/>
    </source>
</evidence>
<dbReference type="NCBIfam" id="TIGR01371">
    <property type="entry name" value="met_syn_B12ind"/>
    <property type="match status" value="1"/>
</dbReference>
<keyword evidence="7 10" id="KW-0479">Metal-binding</keyword>
<evidence type="ECO:0000256" key="3">
    <source>
        <dbReference type="ARBA" id="ARBA00009553"/>
    </source>
</evidence>
<protein>
    <recommendedName>
        <fullName evidence="10">5-methyltetrahydropteroyltriglutamate--homocysteine methyltransferase</fullName>
        <ecNumber evidence="10">2.1.1.14</ecNumber>
    </recommendedName>
    <alternativeName>
        <fullName evidence="10">Cobalamin-independent methionine synthase</fullName>
    </alternativeName>
    <alternativeName>
        <fullName evidence="10">Methionine synthase, vitamin-B12 independent isozyme</fullName>
    </alternativeName>
</protein>
<name>A0A0R1MD23_9LACO</name>
<dbReference type="PATRIC" id="fig|1423777.3.peg.568"/>
<organism evidence="16 17">
    <name type="scientific">Liquorilactobacillus oeni DSM 19972</name>
    <dbReference type="NCBI Taxonomy" id="1423777"/>
    <lineage>
        <taxon>Bacteria</taxon>
        <taxon>Bacillati</taxon>
        <taxon>Bacillota</taxon>
        <taxon>Bacilli</taxon>
        <taxon>Lactobacillales</taxon>
        <taxon>Lactobacillaceae</taxon>
        <taxon>Liquorilactobacillus</taxon>
    </lineage>
</organism>
<dbReference type="AlphaFoldDB" id="A0A0R1MD23"/>
<comment type="catalytic activity">
    <reaction evidence="10">
        <text>5-methyltetrahydropteroyltri-L-glutamate + L-homocysteine = tetrahydropteroyltri-L-glutamate + L-methionine</text>
        <dbReference type="Rhea" id="RHEA:21196"/>
        <dbReference type="ChEBI" id="CHEBI:57844"/>
        <dbReference type="ChEBI" id="CHEBI:58140"/>
        <dbReference type="ChEBI" id="CHEBI:58199"/>
        <dbReference type="ChEBI" id="CHEBI:58207"/>
        <dbReference type="EC" id="2.1.1.14"/>
    </reaction>
</comment>
<dbReference type="NCBIfam" id="NF003556">
    <property type="entry name" value="PRK05222.1"/>
    <property type="match status" value="1"/>
</dbReference>
<comment type="cofactor">
    <cofactor evidence="12">
        <name>Zn(2+)</name>
        <dbReference type="ChEBI" id="CHEBI:29105"/>
    </cofactor>
    <text evidence="12">Binds 2 Zn(2+) ions per subunit.</text>
</comment>
<dbReference type="CDD" id="cd03312">
    <property type="entry name" value="CIMS_N_terminal_like"/>
    <property type="match status" value="1"/>
</dbReference>
<feature type="binding site" evidence="12">
    <location>
        <position position="660"/>
    </location>
    <ligand>
        <name>Zn(2+)</name>
        <dbReference type="ChEBI" id="CHEBI:29105"/>
        <label>1</label>
        <note>catalytic</note>
    </ligand>
</feature>
<dbReference type="GO" id="GO:0008270">
    <property type="term" value="F:zinc ion binding"/>
    <property type="evidence" value="ECO:0007669"/>
    <property type="project" value="InterPro"/>
</dbReference>
<evidence type="ECO:0000256" key="7">
    <source>
        <dbReference type="ARBA" id="ARBA00022723"/>
    </source>
</evidence>
<dbReference type="Pfam" id="PF01717">
    <property type="entry name" value="Meth_synt_2"/>
    <property type="match status" value="1"/>
</dbReference>
<feature type="active site" description="Proton donor" evidence="10 13">
    <location>
        <position position="711"/>
    </location>
</feature>
<feature type="binding site" evidence="10">
    <location>
        <position position="660"/>
    </location>
    <ligand>
        <name>Zn(2+)</name>
        <dbReference type="ChEBI" id="CHEBI:29105"/>
        <note>catalytic</note>
    </ligand>
</feature>
<accession>A0A0R1MD23</accession>
<evidence type="ECO:0000256" key="2">
    <source>
        <dbReference type="ARBA" id="ARBA00004681"/>
    </source>
</evidence>
<dbReference type="Pfam" id="PF08267">
    <property type="entry name" value="Meth_synt_1"/>
    <property type="match status" value="1"/>
</dbReference>
<dbReference type="InterPro" id="IPR006276">
    <property type="entry name" value="Cobalamin-indep_Met_synthase"/>
</dbReference>
<feature type="binding site" evidence="10">
    <location>
        <position position="621"/>
    </location>
    <ligand>
        <name>5-methyltetrahydropteroyltri-L-glutamate</name>
        <dbReference type="ChEBI" id="CHEBI:58207"/>
    </ligand>
</feature>
<comment type="similarity">
    <text evidence="3 10">Belongs to the vitamin-B12 independent methionine synthase family.</text>
</comment>
<dbReference type="CDD" id="cd03311">
    <property type="entry name" value="CIMS_C_terminal_like"/>
    <property type="match status" value="1"/>
</dbReference>
<dbReference type="STRING" id="1423777.FD46_GL000549"/>
<feature type="binding site" evidence="10">
    <location>
        <position position="743"/>
    </location>
    <ligand>
        <name>Zn(2+)</name>
        <dbReference type="ChEBI" id="CHEBI:29105"/>
        <note>catalytic</note>
    </ligand>
</feature>
<feature type="binding site" evidence="10 11">
    <location>
        <position position="577"/>
    </location>
    <ligand>
        <name>5-methyltetrahydropteroyltri-L-glutamate</name>
        <dbReference type="ChEBI" id="CHEBI:58207"/>
    </ligand>
</feature>
<comment type="pathway">
    <text evidence="2 10">Amino-acid biosynthesis; L-methionine biosynthesis via de novo pathway; L-methionine from L-homocysteine (MetE route): step 1/1.</text>
</comment>
<dbReference type="PIRSF" id="PIRSF000382">
    <property type="entry name" value="MeTrfase_B12_ind"/>
    <property type="match status" value="1"/>
</dbReference>
<feature type="binding site" evidence="10 11">
    <location>
        <position position="500"/>
    </location>
    <ligand>
        <name>L-methionine</name>
        <dbReference type="ChEBI" id="CHEBI:57844"/>
    </ligand>
</feature>
<feature type="binding site" evidence="10">
    <location>
        <position position="658"/>
    </location>
    <ligand>
        <name>Zn(2+)</name>
        <dbReference type="ChEBI" id="CHEBI:29105"/>
        <note>catalytic</note>
    </ligand>
</feature>
<reference evidence="16 17" key="1">
    <citation type="journal article" date="2015" name="Genome Announc.">
        <title>Expanding the biotechnology potential of lactobacilli through comparative genomics of 213 strains and associated genera.</title>
        <authorList>
            <person name="Sun Z."/>
            <person name="Harris H.M."/>
            <person name="McCann A."/>
            <person name="Guo C."/>
            <person name="Argimon S."/>
            <person name="Zhang W."/>
            <person name="Yang X."/>
            <person name="Jeffery I.B."/>
            <person name="Cooney J.C."/>
            <person name="Kagawa T.F."/>
            <person name="Liu W."/>
            <person name="Song Y."/>
            <person name="Salvetti E."/>
            <person name="Wrobel A."/>
            <person name="Rasinkangas P."/>
            <person name="Parkhill J."/>
            <person name="Rea M.C."/>
            <person name="O'Sullivan O."/>
            <person name="Ritari J."/>
            <person name="Douillard F.P."/>
            <person name="Paul Ross R."/>
            <person name="Yang R."/>
            <person name="Briner A.E."/>
            <person name="Felis G.E."/>
            <person name="de Vos W.M."/>
            <person name="Barrangou R."/>
            <person name="Klaenhammer T.R."/>
            <person name="Caufield P.W."/>
            <person name="Cui Y."/>
            <person name="Zhang H."/>
            <person name="O'Toole P.W."/>
        </authorList>
    </citation>
    <scope>NUCLEOTIDE SEQUENCE [LARGE SCALE GENOMIC DNA]</scope>
    <source>
        <strain evidence="16 17">DSM 19972</strain>
    </source>
</reference>
<feature type="binding site" evidence="12">
    <location>
        <position position="682"/>
    </location>
    <ligand>
        <name>Zn(2+)</name>
        <dbReference type="ChEBI" id="CHEBI:29105"/>
        <label>1</label>
        <note>catalytic</note>
    </ligand>
</feature>
<feature type="binding site" evidence="12">
    <location>
        <position position="743"/>
    </location>
    <ligand>
        <name>Zn(2+)</name>
        <dbReference type="ChEBI" id="CHEBI:29105"/>
        <label>1</label>
        <note>catalytic</note>
    </ligand>
</feature>
<dbReference type="GO" id="GO:0003871">
    <property type="term" value="F:5-methyltetrahydropteroyltriglutamate-homocysteine S-methyltransferase activity"/>
    <property type="evidence" value="ECO:0007669"/>
    <property type="project" value="UniProtKB-UniRule"/>
</dbReference>
<proteinExistence type="inferred from homology"/>
<feature type="binding site" evidence="10">
    <location>
        <position position="131"/>
    </location>
    <ligand>
        <name>5-methyltetrahydropteroyltri-L-glutamate</name>
        <dbReference type="ChEBI" id="CHEBI:58207"/>
    </ligand>
</feature>
<keyword evidence="6 10" id="KW-0808">Transferase</keyword>
<dbReference type="UniPathway" id="UPA00051">
    <property type="reaction ID" value="UER00082"/>
</dbReference>
<feature type="binding site" evidence="10 11">
    <location>
        <begin position="447"/>
        <end position="449"/>
    </location>
    <ligand>
        <name>L-methionine</name>
        <dbReference type="ChEBI" id="CHEBI:57844"/>
    </ligand>
</feature>
<dbReference type="InterPro" id="IPR038071">
    <property type="entry name" value="UROD/MetE-like_sf"/>
</dbReference>
<evidence type="ECO:0000313" key="16">
    <source>
        <dbReference type="EMBL" id="KRL05793.1"/>
    </source>
</evidence>
<evidence type="ECO:0000259" key="14">
    <source>
        <dbReference type="Pfam" id="PF01717"/>
    </source>
</evidence>
<evidence type="ECO:0000256" key="10">
    <source>
        <dbReference type="HAMAP-Rule" id="MF_00172"/>
    </source>
</evidence>
<evidence type="ECO:0000256" key="9">
    <source>
        <dbReference type="ARBA" id="ARBA00023167"/>
    </source>
</evidence>
<comment type="caution">
    <text evidence="10">Lacks conserved residue(s) required for the propagation of feature annotation.</text>
</comment>